<dbReference type="RefSeq" id="WP_193151079.1">
    <property type="nucleotide sequence ID" value="NZ_CP041235.1"/>
</dbReference>
<accession>A0A7M1AZ71</accession>
<dbReference type="InterPro" id="IPR055911">
    <property type="entry name" value="DUF7488"/>
</dbReference>
<reference evidence="2 3" key="1">
    <citation type="submission" date="2019-06" db="EMBL/GenBank/DDBJ databases">
        <title>Sulfurimonas gotlandica sp. nov., a chemoautotrophic and psychrotolerant epsilonproteobacterium isolated from a pelagic redoxcline, and an emended description of the genus Sulfurimonas.</title>
        <authorList>
            <person name="Wang S."/>
            <person name="Jiang L."/>
            <person name="Shao Z."/>
        </authorList>
    </citation>
    <scope>NUCLEOTIDE SEQUENCE [LARGE SCALE GENOMIC DNA]</scope>
    <source>
        <strain evidence="2 3">S2-6</strain>
    </source>
</reference>
<feature type="domain" description="PDZ" evidence="1">
    <location>
        <begin position="224"/>
        <end position="318"/>
    </location>
</feature>
<dbReference type="Pfam" id="PF24314">
    <property type="entry name" value="DUF7488"/>
    <property type="match status" value="1"/>
</dbReference>
<proteinExistence type="predicted"/>
<dbReference type="InterPro" id="IPR001478">
    <property type="entry name" value="PDZ"/>
</dbReference>
<evidence type="ECO:0000259" key="1">
    <source>
        <dbReference type="PROSITE" id="PS50106"/>
    </source>
</evidence>
<protein>
    <submittedName>
        <fullName evidence="2">PDZ domain-containing protein</fullName>
    </submittedName>
</protein>
<dbReference type="KEGG" id="ssei:FJR45_01750"/>
<dbReference type="Proteomes" id="UP000593719">
    <property type="component" value="Chromosome"/>
</dbReference>
<organism evidence="2 3">
    <name type="scientific">Sulfurimonas sediminis</name>
    <dbReference type="NCBI Taxonomy" id="2590020"/>
    <lineage>
        <taxon>Bacteria</taxon>
        <taxon>Pseudomonadati</taxon>
        <taxon>Campylobacterota</taxon>
        <taxon>Epsilonproteobacteria</taxon>
        <taxon>Campylobacterales</taxon>
        <taxon>Sulfurimonadaceae</taxon>
        <taxon>Sulfurimonas</taxon>
    </lineage>
</organism>
<evidence type="ECO:0000313" key="3">
    <source>
        <dbReference type="Proteomes" id="UP000593719"/>
    </source>
</evidence>
<dbReference type="SUPFAM" id="SSF50156">
    <property type="entry name" value="PDZ domain-like"/>
    <property type="match status" value="2"/>
</dbReference>
<gene>
    <name evidence="2" type="ORF">FJR45_01750</name>
</gene>
<dbReference type="Pfam" id="PF13180">
    <property type="entry name" value="PDZ_2"/>
    <property type="match status" value="1"/>
</dbReference>
<sequence length="326" mass="37620">MLRLFIILHLFFLNVYACKGGYDFCIQKAKDAKIMRQSFLSIPVQNNQRIVFSHKKPKSKILKYDPFLSLYLVADKEHFVYPYDLNMRLQLGTAVLNNKTAKEGKMLQHQIGLNFFGKYSQKFPAPAIISSSCCSLEAILSDKGVIEKEYLHYFLTTKKARYADIGIRVHEKNKQVFVDASDPFMPDNPFKVGDCIIEYDTKRVENAASLMRKILFAPVGSKHTVKIKRGAAFLTFALQSRKRYGGGFVSDTFLEQKGIYFDEALHVSKTEKDFQNYGLKIGDRLIQVNGVPVSNQNELRKYIENFKDYSSLLFERNNFQFFVKIK</sequence>
<dbReference type="AlphaFoldDB" id="A0A7M1AZ71"/>
<keyword evidence="3" id="KW-1185">Reference proteome</keyword>
<evidence type="ECO:0000313" key="2">
    <source>
        <dbReference type="EMBL" id="QOP42743.1"/>
    </source>
</evidence>
<dbReference type="Gene3D" id="2.30.42.10">
    <property type="match status" value="1"/>
</dbReference>
<name>A0A7M1AZ71_9BACT</name>
<dbReference type="EMBL" id="CP041235">
    <property type="protein sequence ID" value="QOP42743.1"/>
    <property type="molecule type" value="Genomic_DNA"/>
</dbReference>
<dbReference type="PROSITE" id="PS50106">
    <property type="entry name" value="PDZ"/>
    <property type="match status" value="1"/>
</dbReference>
<dbReference type="InterPro" id="IPR036034">
    <property type="entry name" value="PDZ_sf"/>
</dbReference>